<comment type="caution">
    <text evidence="1">The sequence shown here is derived from an EMBL/GenBank/DDBJ whole genome shotgun (WGS) entry which is preliminary data.</text>
</comment>
<dbReference type="Pfam" id="PF21699">
    <property type="entry name" value="TM1266-like"/>
    <property type="match status" value="1"/>
</dbReference>
<dbReference type="Proteomes" id="UP000767291">
    <property type="component" value="Unassembled WGS sequence"/>
</dbReference>
<dbReference type="EMBL" id="JAGGJX010000001">
    <property type="protein sequence ID" value="MBP1853863.1"/>
    <property type="molecule type" value="Genomic_DNA"/>
</dbReference>
<proteinExistence type="predicted"/>
<accession>A0ABS4E7D8</accession>
<evidence type="ECO:0000313" key="1">
    <source>
        <dbReference type="EMBL" id="MBP1853863.1"/>
    </source>
</evidence>
<protein>
    <submittedName>
        <fullName evidence="1">Iron-only hydrogenase system regulator</fullName>
    </submittedName>
</protein>
<reference evidence="1 2" key="1">
    <citation type="submission" date="2021-03" db="EMBL/GenBank/DDBJ databases">
        <title>Genomic Encyclopedia of Type Strains, Phase IV (KMG-IV): sequencing the most valuable type-strain genomes for metagenomic binning, comparative biology and taxonomic classification.</title>
        <authorList>
            <person name="Goeker M."/>
        </authorList>
    </citation>
    <scope>NUCLEOTIDE SEQUENCE [LARGE SCALE GENOMIC DNA]</scope>
    <source>
        <strain evidence="1 2">DSM 1289</strain>
    </source>
</reference>
<dbReference type="NCBIfam" id="TIGR03959">
    <property type="entry name" value="hyd_TM1266"/>
    <property type="match status" value="1"/>
</dbReference>
<dbReference type="InterPro" id="IPR045865">
    <property type="entry name" value="ACT-like_dom_sf"/>
</dbReference>
<keyword evidence="2" id="KW-1185">Reference proteome</keyword>
<organism evidence="1 2">
    <name type="scientific">Metaclostridioides mangenotii</name>
    <dbReference type="NCBI Taxonomy" id="1540"/>
    <lineage>
        <taxon>Bacteria</taxon>
        <taxon>Bacillati</taxon>
        <taxon>Bacillota</taxon>
        <taxon>Clostridia</taxon>
        <taxon>Peptostreptococcales</taxon>
        <taxon>Peptostreptococcaceae</taxon>
        <taxon>Metaclostridioides</taxon>
    </lineage>
</organism>
<sequence>MKKIAVISAILEEPEKSQHKFNETISSFKGIIKGRMGIPCETEGVSVICIVVVGNLDDINNLTGKLGNIPNVLVKTSISKKEL</sequence>
<dbReference type="InterPro" id="IPR023860">
    <property type="entry name" value="FeFe-hyd_TM1266"/>
</dbReference>
<dbReference type="SUPFAM" id="SSF55021">
    <property type="entry name" value="ACT-like"/>
    <property type="match status" value="1"/>
</dbReference>
<dbReference type="InterPro" id="IPR027271">
    <property type="entry name" value="Acetolactate_synth/TF_NikR_C"/>
</dbReference>
<name>A0ABS4E7D8_9FIRM</name>
<evidence type="ECO:0000313" key="2">
    <source>
        <dbReference type="Proteomes" id="UP000767291"/>
    </source>
</evidence>
<dbReference type="Gene3D" id="3.30.70.1150">
    <property type="entry name" value="ACT-like. Chain A, domain 2"/>
    <property type="match status" value="1"/>
</dbReference>
<dbReference type="RefSeq" id="WP_027702221.1">
    <property type="nucleotide sequence ID" value="NZ_BAAACS010000017.1"/>
</dbReference>
<gene>
    <name evidence="1" type="ORF">J2Z43_000253</name>
</gene>